<evidence type="ECO:0000313" key="1">
    <source>
        <dbReference type="EMBL" id="TGZ67567.1"/>
    </source>
</evidence>
<reference evidence="1 2" key="1">
    <citation type="journal article" date="2019" name="BMC Genomics">
        <title>New insights from Opisthorchis felineus genome: update on genomics of the epidemiologically important liver flukes.</title>
        <authorList>
            <person name="Ershov N.I."/>
            <person name="Mordvinov V.A."/>
            <person name="Prokhortchouk E.B."/>
            <person name="Pakharukova M.Y."/>
            <person name="Gunbin K.V."/>
            <person name="Ustyantsev K."/>
            <person name="Genaev M.A."/>
            <person name="Blinov A.G."/>
            <person name="Mazur A."/>
            <person name="Boulygina E."/>
            <person name="Tsygankova S."/>
            <person name="Khrameeva E."/>
            <person name="Chekanov N."/>
            <person name="Fan G."/>
            <person name="Xiao A."/>
            <person name="Zhang H."/>
            <person name="Xu X."/>
            <person name="Yang H."/>
            <person name="Solovyev V."/>
            <person name="Lee S.M."/>
            <person name="Liu X."/>
            <person name="Afonnikov D.A."/>
            <person name="Skryabin K.G."/>
        </authorList>
    </citation>
    <scope>NUCLEOTIDE SEQUENCE [LARGE SCALE GENOMIC DNA]</scope>
    <source>
        <strain evidence="1">AK-0245</strain>
        <tissue evidence="1">Whole organism</tissue>
    </source>
</reference>
<accession>A0A4S2M1H1</accession>
<keyword evidence="2" id="KW-1185">Reference proteome</keyword>
<organism evidence="1 2">
    <name type="scientific">Opisthorchis felineus</name>
    <dbReference type="NCBI Taxonomy" id="147828"/>
    <lineage>
        <taxon>Eukaryota</taxon>
        <taxon>Metazoa</taxon>
        <taxon>Spiralia</taxon>
        <taxon>Lophotrochozoa</taxon>
        <taxon>Platyhelminthes</taxon>
        <taxon>Trematoda</taxon>
        <taxon>Digenea</taxon>
        <taxon>Opisthorchiida</taxon>
        <taxon>Opisthorchiata</taxon>
        <taxon>Opisthorchiidae</taxon>
        <taxon>Opisthorchis</taxon>
    </lineage>
</organism>
<sequence length="105" mass="11729">MDIYENHKATSVITHRTCSFALSILVPRMYSPDIQKNTKLCSYGAVAGMMHLKGRQAGILYSLAFKSDNQIKPVSSPFQADIRRLSDITEHNGQLFVSTRLGARL</sequence>
<dbReference type="AlphaFoldDB" id="A0A4S2M1H1"/>
<protein>
    <submittedName>
        <fullName evidence="1">Uncharacterized protein</fullName>
    </submittedName>
</protein>
<dbReference type="EMBL" id="SJOL01006409">
    <property type="protein sequence ID" value="TGZ67567.1"/>
    <property type="molecule type" value="Genomic_DNA"/>
</dbReference>
<gene>
    <name evidence="1" type="ORF">CRM22_004712</name>
</gene>
<comment type="caution">
    <text evidence="1">The sequence shown here is derived from an EMBL/GenBank/DDBJ whole genome shotgun (WGS) entry which is preliminary data.</text>
</comment>
<name>A0A4S2M1H1_OPIFE</name>
<evidence type="ECO:0000313" key="2">
    <source>
        <dbReference type="Proteomes" id="UP000308267"/>
    </source>
</evidence>
<dbReference type="Proteomes" id="UP000308267">
    <property type="component" value="Unassembled WGS sequence"/>
</dbReference>
<proteinExistence type="predicted"/>